<dbReference type="Gene3D" id="3.40.50.150">
    <property type="entry name" value="Vaccinia Virus protein VP39"/>
    <property type="match status" value="1"/>
</dbReference>
<dbReference type="EMBL" id="CP017258">
    <property type="protein sequence ID" value="AQW87679.1"/>
    <property type="molecule type" value="Genomic_DNA"/>
</dbReference>
<proteinExistence type="predicted"/>
<dbReference type="AlphaFoldDB" id="A0A1S6U7L5"/>
<dbReference type="SUPFAM" id="SSF53335">
    <property type="entry name" value="S-adenosyl-L-methionine-dependent methyltransferases"/>
    <property type="match status" value="1"/>
</dbReference>
<reference evidence="8" key="1">
    <citation type="submission" date="2016-09" db="EMBL/GenBank/DDBJ databases">
        <title>Comparative genomics of the Campylobacter concisus group.</title>
        <authorList>
            <person name="Miller W.G."/>
            <person name="Yee E."/>
            <person name="Chapman M.H."/>
            <person name="Huynh S."/>
            <person name="Bono J.L."/>
            <person name="On S.L.W."/>
            <person name="StLeger J."/>
            <person name="Foster G."/>
            <person name="Parker C.T."/>
        </authorList>
    </citation>
    <scope>NUCLEOTIDE SEQUENCE [LARGE SCALE GENOMIC DNA]</scope>
    <source>
        <strain evidence="8">RM18021</strain>
    </source>
</reference>
<name>A0A1S6U7L5_9BACT</name>
<accession>A0A1S6U7L5</accession>
<evidence type="ECO:0000259" key="6">
    <source>
        <dbReference type="Pfam" id="PF05175"/>
    </source>
</evidence>
<dbReference type="PANTHER" id="PTHR18895">
    <property type="entry name" value="HEMK METHYLTRANSFERASE"/>
    <property type="match status" value="1"/>
</dbReference>
<keyword evidence="2 7" id="KW-0489">Methyltransferase</keyword>
<dbReference type="PROSITE" id="PS00092">
    <property type="entry name" value="N6_MTASE"/>
    <property type="match status" value="1"/>
</dbReference>
<protein>
    <recommendedName>
        <fullName evidence="1">peptide chain release factor N(5)-glutamine methyltransferase</fullName>
        <ecNumber evidence="1">2.1.1.297</ecNumber>
    </recommendedName>
</protein>
<dbReference type="Pfam" id="PF05175">
    <property type="entry name" value="MTS"/>
    <property type="match status" value="1"/>
</dbReference>
<evidence type="ECO:0000313" key="7">
    <source>
        <dbReference type="EMBL" id="AQW87679.1"/>
    </source>
</evidence>
<dbReference type="InterPro" id="IPR050320">
    <property type="entry name" value="N5-glutamine_MTase"/>
</dbReference>
<dbReference type="EC" id="2.1.1.297" evidence="1"/>
<evidence type="ECO:0000256" key="4">
    <source>
        <dbReference type="ARBA" id="ARBA00022691"/>
    </source>
</evidence>
<dbReference type="Proteomes" id="UP000190868">
    <property type="component" value="Chromosome"/>
</dbReference>
<keyword evidence="8" id="KW-1185">Reference proteome</keyword>
<dbReference type="GO" id="GO:0003676">
    <property type="term" value="F:nucleic acid binding"/>
    <property type="evidence" value="ECO:0007669"/>
    <property type="project" value="InterPro"/>
</dbReference>
<comment type="catalytic activity">
    <reaction evidence="5">
        <text>L-glutaminyl-[peptide chain release factor] + S-adenosyl-L-methionine = N(5)-methyl-L-glutaminyl-[peptide chain release factor] + S-adenosyl-L-homocysteine + H(+)</text>
        <dbReference type="Rhea" id="RHEA:42896"/>
        <dbReference type="Rhea" id="RHEA-COMP:10271"/>
        <dbReference type="Rhea" id="RHEA-COMP:10272"/>
        <dbReference type="ChEBI" id="CHEBI:15378"/>
        <dbReference type="ChEBI" id="CHEBI:30011"/>
        <dbReference type="ChEBI" id="CHEBI:57856"/>
        <dbReference type="ChEBI" id="CHEBI:59789"/>
        <dbReference type="ChEBI" id="CHEBI:61891"/>
        <dbReference type="EC" id="2.1.1.297"/>
    </reaction>
</comment>
<keyword evidence="3 7" id="KW-0808">Transferase</keyword>
<dbReference type="InterPro" id="IPR002052">
    <property type="entry name" value="DNA_methylase_N6_adenine_CS"/>
</dbReference>
<dbReference type="Gene3D" id="1.10.8.10">
    <property type="entry name" value="DNA helicase RuvA subunit, C-terminal domain"/>
    <property type="match status" value="1"/>
</dbReference>
<evidence type="ECO:0000313" key="8">
    <source>
        <dbReference type="Proteomes" id="UP000190868"/>
    </source>
</evidence>
<evidence type="ECO:0000256" key="5">
    <source>
        <dbReference type="ARBA" id="ARBA00048391"/>
    </source>
</evidence>
<dbReference type="InterPro" id="IPR004556">
    <property type="entry name" value="HemK-like"/>
</dbReference>
<dbReference type="InterPro" id="IPR029063">
    <property type="entry name" value="SAM-dependent_MTases_sf"/>
</dbReference>
<keyword evidence="4" id="KW-0949">S-adenosyl-L-methionine</keyword>
<evidence type="ECO:0000256" key="3">
    <source>
        <dbReference type="ARBA" id="ARBA00022679"/>
    </source>
</evidence>
<dbReference type="InterPro" id="IPR007848">
    <property type="entry name" value="Small_mtfrase_dom"/>
</dbReference>
<organism evidence="7 8">
    <name type="scientific">Campylobacter pinnipediorum subsp. caledonicus</name>
    <dbReference type="NCBI Taxonomy" id="1874362"/>
    <lineage>
        <taxon>Bacteria</taxon>
        <taxon>Pseudomonadati</taxon>
        <taxon>Campylobacterota</taxon>
        <taxon>Epsilonproteobacteria</taxon>
        <taxon>Campylobacterales</taxon>
        <taxon>Campylobacteraceae</taxon>
        <taxon>Campylobacter</taxon>
    </lineage>
</organism>
<dbReference type="GO" id="GO:0102559">
    <property type="term" value="F:peptide chain release factor N(5)-glutamine methyltransferase activity"/>
    <property type="evidence" value="ECO:0007669"/>
    <property type="project" value="UniProtKB-EC"/>
</dbReference>
<evidence type="ECO:0000256" key="2">
    <source>
        <dbReference type="ARBA" id="ARBA00022603"/>
    </source>
</evidence>
<gene>
    <name evidence="7" type="primary">hemK</name>
    <name evidence="7" type="ORF">CPIN18021_0870</name>
</gene>
<dbReference type="NCBIfam" id="TIGR00536">
    <property type="entry name" value="hemK_fam"/>
    <property type="match status" value="1"/>
</dbReference>
<dbReference type="RefSeq" id="WP_078424500.1">
    <property type="nucleotide sequence ID" value="NZ_CP017258.1"/>
</dbReference>
<dbReference type="GO" id="GO:0032259">
    <property type="term" value="P:methylation"/>
    <property type="evidence" value="ECO:0007669"/>
    <property type="project" value="UniProtKB-KW"/>
</dbReference>
<feature type="domain" description="Methyltransferase small" evidence="6">
    <location>
        <begin position="106"/>
        <end position="189"/>
    </location>
</feature>
<dbReference type="PANTHER" id="PTHR18895:SF74">
    <property type="entry name" value="MTRF1L RELEASE FACTOR GLUTAMINE METHYLTRANSFERASE"/>
    <property type="match status" value="1"/>
</dbReference>
<sequence length="270" mass="30889">MKIKKAIELGKSELSDFENNYNIVKTLLLNHLDMSFEKLYINLDQELPDEEIFFKNIKDFKNSKPLEYITGKASFYSLDFKVFEGVLIPRPETEILVQKVIDISKSLNKELKICEIGVGSGIISTVLALNTNAKIISTDINKIAIKNAKENIQNFKVQDRVKVIHTSYLDGINEDFDILVSNPPYIANDYKLDNWVLNEPKNALFGGEYGDEILKEIIKLADLKNIKIVACEMGYDQKKSMSDELKKHNYKAEFYKDLAGFDRGFIAIKN</sequence>
<evidence type="ECO:0000256" key="1">
    <source>
        <dbReference type="ARBA" id="ARBA00012771"/>
    </source>
</evidence>
<dbReference type="CDD" id="cd02440">
    <property type="entry name" value="AdoMet_MTases"/>
    <property type="match status" value="1"/>
</dbReference>